<accession>A0A6H5H9M8</accession>
<evidence type="ECO:0000313" key="1">
    <source>
        <dbReference type="EMBL" id="CAB0013651.1"/>
    </source>
</evidence>
<gene>
    <name evidence="1" type="ORF">NTEN_LOCUS18243</name>
</gene>
<proteinExistence type="predicted"/>
<dbReference type="EMBL" id="CADCXU010026932">
    <property type="protein sequence ID" value="CAB0013651.1"/>
    <property type="molecule type" value="Genomic_DNA"/>
</dbReference>
<protein>
    <submittedName>
        <fullName evidence="1">Uncharacterized protein</fullName>
    </submittedName>
</protein>
<keyword evidence="2" id="KW-1185">Reference proteome</keyword>
<dbReference type="AlphaFoldDB" id="A0A6H5H9M8"/>
<evidence type="ECO:0000313" key="2">
    <source>
        <dbReference type="Proteomes" id="UP000479000"/>
    </source>
</evidence>
<organism evidence="1 2">
    <name type="scientific">Nesidiocoris tenuis</name>
    <dbReference type="NCBI Taxonomy" id="355587"/>
    <lineage>
        <taxon>Eukaryota</taxon>
        <taxon>Metazoa</taxon>
        <taxon>Ecdysozoa</taxon>
        <taxon>Arthropoda</taxon>
        <taxon>Hexapoda</taxon>
        <taxon>Insecta</taxon>
        <taxon>Pterygota</taxon>
        <taxon>Neoptera</taxon>
        <taxon>Paraneoptera</taxon>
        <taxon>Hemiptera</taxon>
        <taxon>Heteroptera</taxon>
        <taxon>Panheteroptera</taxon>
        <taxon>Cimicomorpha</taxon>
        <taxon>Miridae</taxon>
        <taxon>Dicyphina</taxon>
        <taxon>Nesidiocoris</taxon>
    </lineage>
</organism>
<feature type="non-terminal residue" evidence="1">
    <location>
        <position position="82"/>
    </location>
</feature>
<name>A0A6H5H9M8_9HEMI</name>
<sequence>MASSKYKDLRALPSRTIKNFILANILKGIGDQAIWVSRSFSDSRHRYGCNTRDRYKLWAVLKLQFPGSTTTPRSTRSSKTLS</sequence>
<reference evidence="1 2" key="1">
    <citation type="submission" date="2020-02" db="EMBL/GenBank/DDBJ databases">
        <authorList>
            <person name="Ferguson B K."/>
        </authorList>
    </citation>
    <scope>NUCLEOTIDE SEQUENCE [LARGE SCALE GENOMIC DNA]</scope>
</reference>
<dbReference type="Proteomes" id="UP000479000">
    <property type="component" value="Unassembled WGS sequence"/>
</dbReference>